<evidence type="ECO:0000313" key="5">
    <source>
        <dbReference type="EMBL" id="OWF44448.1"/>
    </source>
</evidence>
<feature type="domain" description="N-acetyltransferase" evidence="4">
    <location>
        <begin position="25"/>
        <end position="164"/>
    </location>
</feature>
<dbReference type="EMBL" id="NEDP02004782">
    <property type="protein sequence ID" value="OWF44448.1"/>
    <property type="molecule type" value="Genomic_DNA"/>
</dbReference>
<comment type="similarity">
    <text evidence="1">Belongs to the acetyltransferase family.</text>
</comment>
<accession>A0A210Q6T2</accession>
<dbReference type="Pfam" id="PF00583">
    <property type="entry name" value="Acetyltransf_1"/>
    <property type="match status" value="1"/>
</dbReference>
<dbReference type="AlphaFoldDB" id="A0A210Q6T2"/>
<dbReference type="InterPro" id="IPR016181">
    <property type="entry name" value="Acyl_CoA_acyltransferase"/>
</dbReference>
<dbReference type="GO" id="GO:0008080">
    <property type="term" value="F:N-acetyltransferase activity"/>
    <property type="evidence" value="ECO:0007669"/>
    <property type="project" value="TreeGrafter"/>
</dbReference>
<evidence type="ECO:0000256" key="3">
    <source>
        <dbReference type="ARBA" id="ARBA00023315"/>
    </source>
</evidence>
<dbReference type="PANTHER" id="PTHR10545">
    <property type="entry name" value="DIAMINE N-ACETYLTRANSFERASE"/>
    <property type="match status" value="1"/>
</dbReference>
<dbReference type="Gene3D" id="3.40.630.30">
    <property type="match status" value="1"/>
</dbReference>
<reference evidence="5 6" key="1">
    <citation type="journal article" date="2017" name="Nat. Ecol. Evol.">
        <title>Scallop genome provides insights into evolution of bilaterian karyotype and development.</title>
        <authorList>
            <person name="Wang S."/>
            <person name="Zhang J."/>
            <person name="Jiao W."/>
            <person name="Li J."/>
            <person name="Xun X."/>
            <person name="Sun Y."/>
            <person name="Guo X."/>
            <person name="Huan P."/>
            <person name="Dong B."/>
            <person name="Zhang L."/>
            <person name="Hu X."/>
            <person name="Sun X."/>
            <person name="Wang J."/>
            <person name="Zhao C."/>
            <person name="Wang Y."/>
            <person name="Wang D."/>
            <person name="Huang X."/>
            <person name="Wang R."/>
            <person name="Lv J."/>
            <person name="Li Y."/>
            <person name="Zhang Z."/>
            <person name="Liu B."/>
            <person name="Lu W."/>
            <person name="Hui Y."/>
            <person name="Liang J."/>
            <person name="Zhou Z."/>
            <person name="Hou R."/>
            <person name="Li X."/>
            <person name="Liu Y."/>
            <person name="Li H."/>
            <person name="Ning X."/>
            <person name="Lin Y."/>
            <person name="Zhao L."/>
            <person name="Xing Q."/>
            <person name="Dou J."/>
            <person name="Li Y."/>
            <person name="Mao J."/>
            <person name="Guo H."/>
            <person name="Dou H."/>
            <person name="Li T."/>
            <person name="Mu C."/>
            <person name="Jiang W."/>
            <person name="Fu Q."/>
            <person name="Fu X."/>
            <person name="Miao Y."/>
            <person name="Liu J."/>
            <person name="Yu Q."/>
            <person name="Li R."/>
            <person name="Liao H."/>
            <person name="Li X."/>
            <person name="Kong Y."/>
            <person name="Jiang Z."/>
            <person name="Chourrout D."/>
            <person name="Li R."/>
            <person name="Bao Z."/>
        </authorList>
    </citation>
    <scope>NUCLEOTIDE SEQUENCE [LARGE SCALE GENOMIC DNA]</scope>
    <source>
        <strain evidence="5 6">PY_sf001</strain>
    </source>
</reference>
<evidence type="ECO:0000313" key="6">
    <source>
        <dbReference type="Proteomes" id="UP000242188"/>
    </source>
</evidence>
<evidence type="ECO:0000256" key="1">
    <source>
        <dbReference type="ARBA" id="ARBA00008694"/>
    </source>
</evidence>
<gene>
    <name evidence="5" type="ORF">KP79_PYT20466</name>
</gene>
<keyword evidence="6" id="KW-1185">Reference proteome</keyword>
<dbReference type="PANTHER" id="PTHR10545:SF29">
    <property type="entry name" value="GH14572P-RELATED"/>
    <property type="match status" value="1"/>
</dbReference>
<dbReference type="OrthoDB" id="7305308at2759"/>
<proteinExistence type="inferred from homology"/>
<keyword evidence="2 5" id="KW-0808">Transferase</keyword>
<comment type="caution">
    <text evidence="5">The sequence shown here is derived from an EMBL/GenBank/DDBJ whole genome shotgun (WGS) entry which is preliminary data.</text>
</comment>
<name>A0A210Q6T2_MIZYE</name>
<dbReference type="PROSITE" id="PS51186">
    <property type="entry name" value="GNAT"/>
    <property type="match status" value="1"/>
</dbReference>
<sequence>MADYNMRPAVEGDCEEILRLIQELAVYENMPEQVKMTIEKLRRDGFGEQKFFHCLVVEDTTAKTPEGKAFLWGYALYYFTYSTWEGRVMYLEDLYMSPTYRGRGTGTKLFQAVTQVGVEKDCQRMQWVVLNWNKPSIDFYKSRGAWDVTAKENWNIFRMDRPELEQLSKAN</sequence>
<dbReference type="Proteomes" id="UP000242188">
    <property type="component" value="Unassembled WGS sequence"/>
</dbReference>
<dbReference type="FunFam" id="3.40.630.30:FF:000064">
    <property type="entry name" value="GNAT family acetyltransferase"/>
    <property type="match status" value="1"/>
</dbReference>
<protein>
    <submittedName>
        <fullName evidence="5">Diamine acetyltransferase 2</fullName>
    </submittedName>
</protein>
<dbReference type="InterPro" id="IPR051016">
    <property type="entry name" value="Diverse_Substrate_AcTransf"/>
</dbReference>
<dbReference type="CDD" id="cd04301">
    <property type="entry name" value="NAT_SF"/>
    <property type="match status" value="1"/>
</dbReference>
<keyword evidence="3" id="KW-0012">Acyltransferase</keyword>
<dbReference type="STRING" id="6573.A0A210Q6T2"/>
<evidence type="ECO:0000256" key="2">
    <source>
        <dbReference type="ARBA" id="ARBA00022679"/>
    </source>
</evidence>
<dbReference type="InterPro" id="IPR000182">
    <property type="entry name" value="GNAT_dom"/>
</dbReference>
<organism evidence="5 6">
    <name type="scientific">Mizuhopecten yessoensis</name>
    <name type="common">Japanese scallop</name>
    <name type="synonym">Patinopecten yessoensis</name>
    <dbReference type="NCBI Taxonomy" id="6573"/>
    <lineage>
        <taxon>Eukaryota</taxon>
        <taxon>Metazoa</taxon>
        <taxon>Spiralia</taxon>
        <taxon>Lophotrochozoa</taxon>
        <taxon>Mollusca</taxon>
        <taxon>Bivalvia</taxon>
        <taxon>Autobranchia</taxon>
        <taxon>Pteriomorphia</taxon>
        <taxon>Pectinida</taxon>
        <taxon>Pectinoidea</taxon>
        <taxon>Pectinidae</taxon>
        <taxon>Mizuhopecten</taxon>
    </lineage>
</organism>
<evidence type="ECO:0000259" key="4">
    <source>
        <dbReference type="PROSITE" id="PS51186"/>
    </source>
</evidence>
<dbReference type="SUPFAM" id="SSF55729">
    <property type="entry name" value="Acyl-CoA N-acyltransferases (Nat)"/>
    <property type="match status" value="1"/>
</dbReference>